<feature type="domain" description="N-acetyltransferase" evidence="3">
    <location>
        <begin position="15"/>
        <end position="156"/>
    </location>
</feature>
<name>A0A3R8NYL0_9PSEU</name>
<keyword evidence="2" id="KW-0012">Acyltransferase</keyword>
<organism evidence="4 5">
    <name type="scientific">Saccharopolyspora rhizosphaerae</name>
    <dbReference type="NCBI Taxonomy" id="2492662"/>
    <lineage>
        <taxon>Bacteria</taxon>
        <taxon>Bacillati</taxon>
        <taxon>Actinomycetota</taxon>
        <taxon>Actinomycetes</taxon>
        <taxon>Pseudonocardiales</taxon>
        <taxon>Pseudonocardiaceae</taxon>
        <taxon>Saccharopolyspora</taxon>
    </lineage>
</organism>
<dbReference type="EMBL" id="RSAA01000035">
    <property type="protein sequence ID" value="RRO12627.1"/>
    <property type="molecule type" value="Genomic_DNA"/>
</dbReference>
<dbReference type="PANTHER" id="PTHR43877:SF2">
    <property type="entry name" value="AMINOALKYLPHOSPHONATE N-ACETYLTRANSFERASE-RELATED"/>
    <property type="match status" value="1"/>
</dbReference>
<accession>A0A3R8NYL0</accession>
<dbReference type="Gene3D" id="3.40.630.30">
    <property type="match status" value="1"/>
</dbReference>
<evidence type="ECO:0000256" key="2">
    <source>
        <dbReference type="ARBA" id="ARBA00023315"/>
    </source>
</evidence>
<dbReference type="OrthoDB" id="70840at2"/>
<sequence>MAENFTIAAEPFGSRDAQQALAQYVAELAERFPEGFDPGAGAPPSDDEYTPPKGVFLLLRVGGAVMGCGGLRTESPGVSEVKRMWISPELRGRGAGRALLTSLEDHARRMGFARVRLDTAAELGEAQALYAKAGYVEIPAYNDNPHAAHWFEKRLR</sequence>
<proteinExistence type="predicted"/>
<evidence type="ECO:0000313" key="5">
    <source>
        <dbReference type="Proteomes" id="UP000274515"/>
    </source>
</evidence>
<dbReference type="CDD" id="cd04301">
    <property type="entry name" value="NAT_SF"/>
    <property type="match status" value="1"/>
</dbReference>
<dbReference type="InterPro" id="IPR050832">
    <property type="entry name" value="Bact_Acetyltransf"/>
</dbReference>
<protein>
    <submittedName>
        <fullName evidence="4">GNAT family N-acetyltransferase</fullName>
    </submittedName>
</protein>
<evidence type="ECO:0000256" key="1">
    <source>
        <dbReference type="ARBA" id="ARBA00022679"/>
    </source>
</evidence>
<evidence type="ECO:0000313" key="4">
    <source>
        <dbReference type="EMBL" id="RRO12627.1"/>
    </source>
</evidence>
<dbReference type="InterPro" id="IPR000182">
    <property type="entry name" value="GNAT_dom"/>
</dbReference>
<keyword evidence="1 4" id="KW-0808">Transferase</keyword>
<dbReference type="InterPro" id="IPR016181">
    <property type="entry name" value="Acyl_CoA_acyltransferase"/>
</dbReference>
<dbReference type="Pfam" id="PF00583">
    <property type="entry name" value="Acetyltransf_1"/>
    <property type="match status" value="1"/>
</dbReference>
<dbReference type="RefSeq" id="WP_125092723.1">
    <property type="nucleotide sequence ID" value="NZ_RSAA01000035.1"/>
</dbReference>
<gene>
    <name evidence="4" type="ORF">EIL87_23245</name>
</gene>
<reference evidence="4 5" key="1">
    <citation type="submission" date="2018-11" db="EMBL/GenBank/DDBJ databases">
        <title>Saccharopolyspora rhizosphaerae sp. nov., an actinomycete isolated from rhizosphere soil in Thailand.</title>
        <authorList>
            <person name="Intra B."/>
            <person name="Euanorasetr J."/>
            <person name="Take A."/>
            <person name="Inahashi Y."/>
            <person name="Mori M."/>
            <person name="Panbangred W."/>
            <person name="Matsumoto A."/>
        </authorList>
    </citation>
    <scope>NUCLEOTIDE SEQUENCE [LARGE SCALE GENOMIC DNA]</scope>
    <source>
        <strain evidence="4 5">H219</strain>
    </source>
</reference>
<keyword evidence="5" id="KW-1185">Reference proteome</keyword>
<dbReference type="Proteomes" id="UP000274515">
    <property type="component" value="Unassembled WGS sequence"/>
</dbReference>
<dbReference type="PROSITE" id="PS51186">
    <property type="entry name" value="GNAT"/>
    <property type="match status" value="1"/>
</dbReference>
<dbReference type="SUPFAM" id="SSF55729">
    <property type="entry name" value="Acyl-CoA N-acyltransferases (Nat)"/>
    <property type="match status" value="1"/>
</dbReference>
<dbReference type="PANTHER" id="PTHR43877">
    <property type="entry name" value="AMINOALKYLPHOSPHONATE N-ACETYLTRANSFERASE-RELATED-RELATED"/>
    <property type="match status" value="1"/>
</dbReference>
<evidence type="ECO:0000259" key="3">
    <source>
        <dbReference type="PROSITE" id="PS51186"/>
    </source>
</evidence>
<dbReference type="AlphaFoldDB" id="A0A3R8NYL0"/>
<dbReference type="GO" id="GO:0016747">
    <property type="term" value="F:acyltransferase activity, transferring groups other than amino-acyl groups"/>
    <property type="evidence" value="ECO:0007669"/>
    <property type="project" value="InterPro"/>
</dbReference>
<comment type="caution">
    <text evidence="4">The sequence shown here is derived from an EMBL/GenBank/DDBJ whole genome shotgun (WGS) entry which is preliminary data.</text>
</comment>